<evidence type="ECO:0000313" key="3">
    <source>
        <dbReference type="Proteomes" id="UP000189462"/>
    </source>
</evidence>
<keyword evidence="1" id="KW-0472">Membrane</keyword>
<evidence type="ECO:0000256" key="1">
    <source>
        <dbReference type="SAM" id="Phobius"/>
    </source>
</evidence>
<dbReference type="OrthoDB" id="188694at2"/>
<accession>A0A1V3NSU3</accession>
<feature type="transmembrane region" description="Helical" evidence="1">
    <location>
        <begin position="128"/>
        <end position="145"/>
    </location>
</feature>
<proteinExistence type="predicted"/>
<dbReference type="STRING" id="108003.B1C78_01930"/>
<comment type="caution">
    <text evidence="2">The sequence shown here is derived from an EMBL/GenBank/DDBJ whole genome shotgun (WGS) entry which is preliminary data.</text>
</comment>
<keyword evidence="3" id="KW-1185">Reference proteome</keyword>
<organism evidence="2 3">
    <name type="scientific">Thioalkalivibrio denitrificans</name>
    <dbReference type="NCBI Taxonomy" id="108003"/>
    <lineage>
        <taxon>Bacteria</taxon>
        <taxon>Pseudomonadati</taxon>
        <taxon>Pseudomonadota</taxon>
        <taxon>Gammaproteobacteria</taxon>
        <taxon>Chromatiales</taxon>
        <taxon>Ectothiorhodospiraceae</taxon>
        <taxon>Thioalkalivibrio</taxon>
    </lineage>
</organism>
<keyword evidence="1" id="KW-1133">Transmembrane helix</keyword>
<feature type="transmembrane region" description="Helical" evidence="1">
    <location>
        <begin position="30"/>
        <end position="47"/>
    </location>
</feature>
<feature type="transmembrane region" description="Helical" evidence="1">
    <location>
        <begin position="165"/>
        <end position="183"/>
    </location>
</feature>
<evidence type="ECO:0000313" key="2">
    <source>
        <dbReference type="EMBL" id="OOG28101.1"/>
    </source>
</evidence>
<feature type="transmembrane region" description="Helical" evidence="1">
    <location>
        <begin position="54"/>
        <end position="76"/>
    </location>
</feature>
<name>A0A1V3NSU3_9GAMM</name>
<dbReference type="RefSeq" id="WP_077277453.1">
    <property type="nucleotide sequence ID" value="NZ_MVBK01000010.1"/>
</dbReference>
<sequence>MIPVWFKAVYLAFVAVLVPAYTLEHGLLNFLWFSNLALMGGLLAALFESPRLASMMLVAVALLEMGWIIDFLGSLLLGGTPPLGFVDYMYDPEIALFVRLLSLYHLALPFVLFWIVWRLGYDQDAWKVWVVAGTGILILTFFLSSPDRNVNWVWGPGEPQDLISPYAWLGIVIAACAAAWWLTHRLVRIIMGRFDRVI</sequence>
<dbReference type="Proteomes" id="UP000189462">
    <property type="component" value="Unassembled WGS sequence"/>
</dbReference>
<reference evidence="2 3" key="1">
    <citation type="submission" date="2017-02" db="EMBL/GenBank/DDBJ databases">
        <title>Genomic diversity within the haloalkaliphilic genus Thioalkalivibrio.</title>
        <authorList>
            <person name="Ahn A.-C."/>
            <person name="Meier-Kolthoff J."/>
            <person name="Overmars L."/>
            <person name="Richter M."/>
            <person name="Woyke T."/>
            <person name="Sorokin D.Y."/>
            <person name="Muyzer G."/>
        </authorList>
    </citation>
    <scope>NUCLEOTIDE SEQUENCE [LARGE SCALE GENOMIC DNA]</scope>
    <source>
        <strain evidence="2 3">ALJD</strain>
    </source>
</reference>
<protein>
    <recommendedName>
        <fullName evidence="4">Membrane-associated protein</fullName>
    </recommendedName>
</protein>
<dbReference type="EMBL" id="MVBK01000010">
    <property type="protein sequence ID" value="OOG28101.1"/>
    <property type="molecule type" value="Genomic_DNA"/>
</dbReference>
<dbReference type="AlphaFoldDB" id="A0A1V3NSU3"/>
<feature type="transmembrane region" description="Helical" evidence="1">
    <location>
        <begin position="96"/>
        <end position="116"/>
    </location>
</feature>
<keyword evidence="1" id="KW-0812">Transmembrane</keyword>
<evidence type="ECO:0008006" key="4">
    <source>
        <dbReference type="Google" id="ProtNLM"/>
    </source>
</evidence>
<gene>
    <name evidence="2" type="ORF">B1C78_01930</name>
</gene>